<protein>
    <submittedName>
        <fullName evidence="3">Uncharacterized protein</fullName>
    </submittedName>
</protein>
<name>A0AAU7W7Y5_9MICO</name>
<dbReference type="AlphaFoldDB" id="A0AAU7W7Y5"/>
<dbReference type="EMBL" id="CP158374">
    <property type="protein sequence ID" value="XBX82581.1"/>
    <property type="molecule type" value="Genomic_DNA"/>
</dbReference>
<feature type="compositionally biased region" description="Gly residues" evidence="1">
    <location>
        <begin position="132"/>
        <end position="146"/>
    </location>
</feature>
<keyword evidence="2" id="KW-0732">Signal</keyword>
<reference evidence="3" key="1">
    <citation type="submission" date="2024-05" db="EMBL/GenBank/DDBJ databases">
        <authorList>
            <person name="Yu L."/>
        </authorList>
    </citation>
    <scope>NUCLEOTIDE SEQUENCE</scope>
    <source>
        <strain evidence="3">G08B096</strain>
    </source>
</reference>
<feature type="compositionally biased region" description="Acidic residues" evidence="1">
    <location>
        <begin position="117"/>
        <end position="131"/>
    </location>
</feature>
<sequence length="157" mass="15722">MIRRPGTRRGQGLLARIALPAVLVAALAGCASDPRLSADETVALHERVLDVAERSTGGDYAGAMAELALLEADVAEASAAGSLPDEQEADITEAIALVRTDLETLIAEQSAPAPAEDAGDDGEDANDDGGNGDDGGGNGDEGNQGKGGDKGKGKGKD</sequence>
<evidence type="ECO:0000256" key="2">
    <source>
        <dbReference type="SAM" id="SignalP"/>
    </source>
</evidence>
<feature type="region of interest" description="Disordered" evidence="1">
    <location>
        <begin position="105"/>
        <end position="157"/>
    </location>
</feature>
<evidence type="ECO:0000313" key="3">
    <source>
        <dbReference type="EMBL" id="XBX82581.1"/>
    </source>
</evidence>
<gene>
    <name evidence="3" type="ORF">ABIQ69_01325</name>
</gene>
<feature type="signal peptide" evidence="2">
    <location>
        <begin position="1"/>
        <end position="31"/>
    </location>
</feature>
<feature type="compositionally biased region" description="Basic and acidic residues" evidence="1">
    <location>
        <begin position="147"/>
        <end position="157"/>
    </location>
</feature>
<dbReference type="RefSeq" id="WP_350348597.1">
    <property type="nucleotide sequence ID" value="NZ_CP158374.1"/>
</dbReference>
<dbReference type="PROSITE" id="PS51257">
    <property type="entry name" value="PROKAR_LIPOPROTEIN"/>
    <property type="match status" value="1"/>
</dbReference>
<evidence type="ECO:0000256" key="1">
    <source>
        <dbReference type="SAM" id="MobiDB-lite"/>
    </source>
</evidence>
<accession>A0AAU7W7Y5</accession>
<feature type="chain" id="PRO_5043481939" evidence="2">
    <location>
        <begin position="32"/>
        <end position="157"/>
    </location>
</feature>
<organism evidence="3">
    <name type="scientific">Agromyces sp. G08B096</name>
    <dbReference type="NCBI Taxonomy" id="3156399"/>
    <lineage>
        <taxon>Bacteria</taxon>
        <taxon>Bacillati</taxon>
        <taxon>Actinomycetota</taxon>
        <taxon>Actinomycetes</taxon>
        <taxon>Micrococcales</taxon>
        <taxon>Microbacteriaceae</taxon>
        <taxon>Agromyces</taxon>
    </lineage>
</organism>
<proteinExistence type="predicted"/>